<feature type="compositionally biased region" description="Polar residues" evidence="1">
    <location>
        <begin position="19"/>
        <end position="41"/>
    </location>
</feature>
<accession>A0A067KY22</accession>
<dbReference type="PANTHER" id="PTHR13621:SF2">
    <property type="entry name" value="PROLINE-RICH PROTEIN PRCC"/>
    <property type="match status" value="1"/>
</dbReference>
<feature type="region of interest" description="Disordered" evidence="1">
    <location>
        <begin position="345"/>
        <end position="365"/>
    </location>
</feature>
<feature type="compositionally biased region" description="Acidic residues" evidence="1">
    <location>
        <begin position="135"/>
        <end position="145"/>
    </location>
</feature>
<dbReference type="GO" id="GO:0005634">
    <property type="term" value="C:nucleus"/>
    <property type="evidence" value="ECO:0007669"/>
    <property type="project" value="TreeGrafter"/>
</dbReference>
<protein>
    <recommendedName>
        <fullName evidence="4">Proline-rich protein PRCC</fullName>
    </recommendedName>
</protein>
<dbReference type="PANTHER" id="PTHR13621">
    <property type="entry name" value="PROLINE-RICH PROTEIN PRCC"/>
    <property type="match status" value="1"/>
</dbReference>
<feature type="compositionally biased region" description="Polar residues" evidence="1">
    <location>
        <begin position="157"/>
        <end position="227"/>
    </location>
</feature>
<gene>
    <name evidence="2" type="ORF">JCGZ_03241</name>
</gene>
<dbReference type="KEGG" id="jcu:105631086"/>
<name>A0A067KY22_JATCU</name>
<feature type="region of interest" description="Disordered" evidence="1">
    <location>
        <begin position="57"/>
        <end position="242"/>
    </location>
</feature>
<dbReference type="STRING" id="180498.A0A067KY22"/>
<feature type="compositionally biased region" description="Basic and acidic residues" evidence="1">
    <location>
        <begin position="146"/>
        <end position="155"/>
    </location>
</feature>
<dbReference type="EMBL" id="KK914321">
    <property type="protein sequence ID" value="KDP41111.1"/>
    <property type="molecule type" value="Genomic_DNA"/>
</dbReference>
<organism evidence="2 3">
    <name type="scientific">Jatropha curcas</name>
    <name type="common">Barbados nut</name>
    <dbReference type="NCBI Taxonomy" id="180498"/>
    <lineage>
        <taxon>Eukaryota</taxon>
        <taxon>Viridiplantae</taxon>
        <taxon>Streptophyta</taxon>
        <taxon>Embryophyta</taxon>
        <taxon>Tracheophyta</taxon>
        <taxon>Spermatophyta</taxon>
        <taxon>Magnoliopsida</taxon>
        <taxon>eudicotyledons</taxon>
        <taxon>Gunneridae</taxon>
        <taxon>Pentapetalae</taxon>
        <taxon>rosids</taxon>
        <taxon>fabids</taxon>
        <taxon>Malpighiales</taxon>
        <taxon>Euphorbiaceae</taxon>
        <taxon>Crotonoideae</taxon>
        <taxon>Jatropheae</taxon>
        <taxon>Jatropha</taxon>
    </lineage>
</organism>
<reference evidence="2 3" key="1">
    <citation type="journal article" date="2014" name="PLoS ONE">
        <title>Global Analysis of Gene Expression Profiles in Physic Nut (Jatropha curcas L.) Seedlings Exposed to Salt Stress.</title>
        <authorList>
            <person name="Zhang L."/>
            <person name="Zhang C."/>
            <person name="Wu P."/>
            <person name="Chen Y."/>
            <person name="Li M."/>
            <person name="Jiang H."/>
            <person name="Wu G."/>
        </authorList>
    </citation>
    <scope>NUCLEOTIDE SEQUENCE [LARGE SCALE GENOMIC DNA]</scope>
    <source>
        <strain evidence="3">cv. GZQX0401</strain>
        <tissue evidence="2">Young leaves</tissue>
    </source>
</reference>
<sequence length="403" mass="44340">MDSLLANYASSDEEEENQHQNSISYPKITSSASHFSSLPQPKSSLLFSAIPQPQHQLSTCVVHHDNHGNNKNIEEDEDDPKRSSKSSSLFSFLPQPKTQAPQQPISSVSSLDPTPKRVVQFKPPINLTYVKPSDLDDEDDEDEGEMEKKWRKESEALPQSSSVKSFLSSIPAPKNSSTLGVLPSATGSGRRSIVETKTPTSSSGSFGAENDQTMGNYGSYDGTSLSYESGPDKNGGSNLNYGSYESGISQDIGQKVNAGDDGSSYGSYENYTSYGTYNDYQQFGNTWSDELAAAVPERTGPSESALRVPGKRGRKDIVTEVIEVKQDELTKNRPREDQVKLTGIAFGPSYEPTSTKGKPSKLHKRKHQIGSLYFDMKQKEMELTERRAKGFLTKAQTQAKYGW</sequence>
<dbReference type="AlphaFoldDB" id="A0A067KY22"/>
<keyword evidence="3" id="KW-1185">Reference proteome</keyword>
<feature type="compositionally biased region" description="Low complexity" evidence="1">
    <location>
        <begin position="85"/>
        <end position="94"/>
    </location>
</feature>
<evidence type="ECO:0000256" key="1">
    <source>
        <dbReference type="SAM" id="MobiDB-lite"/>
    </source>
</evidence>
<feature type="region of interest" description="Disordered" evidence="1">
    <location>
        <begin position="1"/>
        <end position="41"/>
    </location>
</feature>
<dbReference type="InterPro" id="IPR018800">
    <property type="entry name" value="PRCC"/>
</dbReference>
<evidence type="ECO:0000313" key="2">
    <source>
        <dbReference type="EMBL" id="KDP41111.1"/>
    </source>
</evidence>
<dbReference type="Pfam" id="PF10253">
    <property type="entry name" value="PRCC"/>
    <property type="match status" value="1"/>
</dbReference>
<evidence type="ECO:0008006" key="4">
    <source>
        <dbReference type="Google" id="ProtNLM"/>
    </source>
</evidence>
<dbReference type="Proteomes" id="UP000027138">
    <property type="component" value="Unassembled WGS sequence"/>
</dbReference>
<proteinExistence type="predicted"/>
<evidence type="ECO:0000313" key="3">
    <source>
        <dbReference type="Proteomes" id="UP000027138"/>
    </source>
</evidence>
<dbReference type="OrthoDB" id="206969at2759"/>
<feature type="compositionally biased region" description="Polar residues" evidence="1">
    <location>
        <begin position="96"/>
        <end position="112"/>
    </location>
</feature>